<name>A0A0C3QJY2_9AGAM</name>
<keyword evidence="2" id="KW-1185">Reference proteome</keyword>
<dbReference type="EMBL" id="KN823007">
    <property type="protein sequence ID" value="KIO27526.1"/>
    <property type="molecule type" value="Genomic_DNA"/>
</dbReference>
<proteinExistence type="predicted"/>
<reference evidence="1 2" key="1">
    <citation type="submission" date="2014-04" db="EMBL/GenBank/DDBJ databases">
        <authorList>
            <consortium name="DOE Joint Genome Institute"/>
            <person name="Kuo A."/>
            <person name="Girlanda M."/>
            <person name="Perotto S."/>
            <person name="Kohler A."/>
            <person name="Nagy L.G."/>
            <person name="Floudas D."/>
            <person name="Copeland A."/>
            <person name="Barry K.W."/>
            <person name="Cichocki N."/>
            <person name="Veneault-Fourrey C."/>
            <person name="LaButti K."/>
            <person name="Lindquist E.A."/>
            <person name="Lipzen A."/>
            <person name="Lundell T."/>
            <person name="Morin E."/>
            <person name="Murat C."/>
            <person name="Sun H."/>
            <person name="Tunlid A."/>
            <person name="Henrissat B."/>
            <person name="Grigoriev I.V."/>
            <person name="Hibbett D.S."/>
            <person name="Martin F."/>
            <person name="Nordberg H.P."/>
            <person name="Cantor M.N."/>
            <person name="Hua S.X."/>
        </authorList>
    </citation>
    <scope>NUCLEOTIDE SEQUENCE [LARGE SCALE GENOMIC DNA]</scope>
    <source>
        <strain evidence="1 2">MUT 4182</strain>
    </source>
</reference>
<accession>A0A0C3QJY2</accession>
<evidence type="ECO:0000313" key="2">
    <source>
        <dbReference type="Proteomes" id="UP000054248"/>
    </source>
</evidence>
<organism evidence="1 2">
    <name type="scientific">Tulasnella calospora MUT 4182</name>
    <dbReference type="NCBI Taxonomy" id="1051891"/>
    <lineage>
        <taxon>Eukaryota</taxon>
        <taxon>Fungi</taxon>
        <taxon>Dikarya</taxon>
        <taxon>Basidiomycota</taxon>
        <taxon>Agaricomycotina</taxon>
        <taxon>Agaricomycetes</taxon>
        <taxon>Cantharellales</taxon>
        <taxon>Tulasnellaceae</taxon>
        <taxon>Tulasnella</taxon>
    </lineage>
</organism>
<dbReference type="HOGENOM" id="CLU_1246154_0_0_1"/>
<dbReference type="Proteomes" id="UP000054248">
    <property type="component" value="Unassembled WGS sequence"/>
</dbReference>
<dbReference type="AlphaFoldDB" id="A0A0C3QJY2"/>
<protein>
    <submittedName>
        <fullName evidence="1">Uncharacterized protein</fullName>
    </submittedName>
</protein>
<evidence type="ECO:0000313" key="1">
    <source>
        <dbReference type="EMBL" id="KIO27526.1"/>
    </source>
</evidence>
<reference evidence="2" key="2">
    <citation type="submission" date="2015-01" db="EMBL/GenBank/DDBJ databases">
        <title>Evolutionary Origins and Diversification of the Mycorrhizal Mutualists.</title>
        <authorList>
            <consortium name="DOE Joint Genome Institute"/>
            <consortium name="Mycorrhizal Genomics Consortium"/>
            <person name="Kohler A."/>
            <person name="Kuo A."/>
            <person name="Nagy L.G."/>
            <person name="Floudas D."/>
            <person name="Copeland A."/>
            <person name="Barry K.W."/>
            <person name="Cichocki N."/>
            <person name="Veneault-Fourrey C."/>
            <person name="LaButti K."/>
            <person name="Lindquist E.A."/>
            <person name="Lipzen A."/>
            <person name="Lundell T."/>
            <person name="Morin E."/>
            <person name="Murat C."/>
            <person name="Riley R."/>
            <person name="Ohm R."/>
            <person name="Sun H."/>
            <person name="Tunlid A."/>
            <person name="Henrissat B."/>
            <person name="Grigoriev I.V."/>
            <person name="Hibbett D.S."/>
            <person name="Martin F."/>
        </authorList>
    </citation>
    <scope>NUCLEOTIDE SEQUENCE [LARGE SCALE GENOMIC DNA]</scope>
    <source>
        <strain evidence="2">MUT 4182</strain>
    </source>
</reference>
<gene>
    <name evidence="1" type="ORF">M407DRAFT_23215</name>
</gene>
<sequence>MSHIPSTPDHRTDQASRFPIQWYCLVHPRIDMTDPPDPALNPALGKTWRSGDYQTIYSLSSRVQLTMDNKPEISVNVIRRIVQYRDDASTPLHSVTLRGFDSARVSWEDVELIRSSGIVNLTVTMFAEDEAVQGEKDGDWIRSWSSDEEAKRLRVRKVTACREMNQSSLGDRYAPSLMFLLSASQYFRVKRTVKTAGTLDAENMVHAPGGYVLPNGGLPGHV</sequence>